<dbReference type="CDD" id="cd07563">
    <property type="entry name" value="Peptidase_S41_IRBP"/>
    <property type="match status" value="1"/>
</dbReference>
<sequence length="340" mass="37853">MPQLFMRTALSLAFLLSTSGTLHAATERDRVVDETLSQLKAQYVHPATYPAIEQHVRKHQEAGDYTSAVSEEEFARLLTAHMQEISHDKHMRLKFQPDVRSLRPSANASTPAKRALERRENYGLQKVEILPGNVGYIDIVKFHDTAEGARETIGAAMGFVAHTDALIIDLRNNRGGGEAMQLLTSYFFKHQFTVMELHYRHDGIYKARTLARIPGKRYLDKPVYLLTSDRTFSAGEAFSYAMKSLKRATLVGATTRGGGNPITMFPLRRDYLLSVPTGVSVSPVDGGSWEGVGVQPDVAVDEASALDVAHRQALQTLHQRSKDETVRASLEKHIAALERR</sequence>
<dbReference type="Gene3D" id="3.90.226.10">
    <property type="entry name" value="2-enoyl-CoA Hydratase, Chain A, domain 1"/>
    <property type="match status" value="1"/>
</dbReference>
<accession>A0ABS8Q6S9</accession>
<dbReference type="InterPro" id="IPR029045">
    <property type="entry name" value="ClpP/crotonase-like_dom_sf"/>
</dbReference>
<dbReference type="PANTHER" id="PTHR11261:SF3">
    <property type="entry name" value="RETINOL-BINDING PROTEIN 3"/>
    <property type="match status" value="1"/>
</dbReference>
<feature type="signal peptide" evidence="1">
    <location>
        <begin position="1"/>
        <end position="24"/>
    </location>
</feature>
<dbReference type="EMBL" id="JAJNOC010000004">
    <property type="protein sequence ID" value="MCD2517452.1"/>
    <property type="molecule type" value="Genomic_DNA"/>
</dbReference>
<feature type="domain" description="Tail specific protease" evidence="2">
    <location>
        <begin position="109"/>
        <end position="301"/>
    </location>
</feature>
<feature type="chain" id="PRO_5046269238" evidence="1">
    <location>
        <begin position="25"/>
        <end position="340"/>
    </location>
</feature>
<keyword evidence="1" id="KW-0732">Signal</keyword>
<evidence type="ECO:0000256" key="1">
    <source>
        <dbReference type="SAM" id="SignalP"/>
    </source>
</evidence>
<dbReference type="PANTHER" id="PTHR11261">
    <property type="entry name" value="INTERPHOTORECEPTOR RETINOID-BINDING PROTEIN"/>
    <property type="match status" value="1"/>
</dbReference>
<reference evidence="3" key="1">
    <citation type="submission" date="2021-11" db="EMBL/GenBank/DDBJ databases">
        <title>The complete genome of Massilia sp sp. G4R7.</title>
        <authorList>
            <person name="Liu L."/>
            <person name="Yue J."/>
            <person name="Yuan J."/>
            <person name="Yang F."/>
            <person name="Li L."/>
        </authorList>
    </citation>
    <scope>NUCLEOTIDE SEQUENCE</scope>
    <source>
        <strain evidence="3">G4R7</strain>
    </source>
</reference>
<dbReference type="Pfam" id="PF11918">
    <property type="entry name" value="Peptidase_S41_N"/>
    <property type="match status" value="1"/>
</dbReference>
<evidence type="ECO:0000313" key="4">
    <source>
        <dbReference type="Proteomes" id="UP001179361"/>
    </source>
</evidence>
<keyword evidence="4" id="KW-1185">Reference proteome</keyword>
<comment type="caution">
    <text evidence="3">The sequence shown here is derived from an EMBL/GenBank/DDBJ whole genome shotgun (WGS) entry which is preliminary data.</text>
</comment>
<dbReference type="Gene3D" id="3.30.750.44">
    <property type="match status" value="1"/>
</dbReference>
<evidence type="ECO:0000259" key="2">
    <source>
        <dbReference type="SMART" id="SM00245"/>
    </source>
</evidence>
<organism evidence="3 4">
    <name type="scientific">Massilia phyllostachyos</name>
    <dbReference type="NCBI Taxonomy" id="2898585"/>
    <lineage>
        <taxon>Bacteria</taxon>
        <taxon>Pseudomonadati</taxon>
        <taxon>Pseudomonadota</taxon>
        <taxon>Betaproteobacteria</taxon>
        <taxon>Burkholderiales</taxon>
        <taxon>Oxalobacteraceae</taxon>
        <taxon>Telluria group</taxon>
        <taxon>Massilia</taxon>
    </lineage>
</organism>
<name>A0ABS8Q6S9_9BURK</name>
<gene>
    <name evidence="3" type="ORF">LQ564_14150</name>
</gene>
<dbReference type="InterPro" id="IPR005151">
    <property type="entry name" value="Tail-specific_protease"/>
</dbReference>
<dbReference type="SMART" id="SM00245">
    <property type="entry name" value="TSPc"/>
    <property type="match status" value="1"/>
</dbReference>
<dbReference type="Pfam" id="PF03572">
    <property type="entry name" value="Peptidase_S41"/>
    <property type="match status" value="1"/>
</dbReference>
<proteinExistence type="predicted"/>
<protein>
    <submittedName>
        <fullName evidence="3">S41 family peptidase</fullName>
    </submittedName>
</protein>
<dbReference type="RefSeq" id="WP_231058744.1">
    <property type="nucleotide sequence ID" value="NZ_JAJNOC010000004.1"/>
</dbReference>
<evidence type="ECO:0000313" key="3">
    <source>
        <dbReference type="EMBL" id="MCD2517452.1"/>
    </source>
</evidence>
<dbReference type="Proteomes" id="UP001179361">
    <property type="component" value="Unassembled WGS sequence"/>
</dbReference>
<dbReference type="SUPFAM" id="SSF52096">
    <property type="entry name" value="ClpP/crotonase"/>
    <property type="match status" value="1"/>
</dbReference>